<dbReference type="Proteomes" id="UP000314294">
    <property type="component" value="Unassembled WGS sequence"/>
</dbReference>
<dbReference type="PROSITE" id="PS51257">
    <property type="entry name" value="PROKAR_LIPOPROTEIN"/>
    <property type="match status" value="1"/>
</dbReference>
<dbReference type="EMBL" id="SRLO01000506">
    <property type="protein sequence ID" value="TNN53771.1"/>
    <property type="molecule type" value="Genomic_DNA"/>
</dbReference>
<gene>
    <name evidence="1" type="ORF">EYF80_036028</name>
</gene>
<reference evidence="1 2" key="1">
    <citation type="submission" date="2019-03" db="EMBL/GenBank/DDBJ databases">
        <title>First draft genome of Liparis tanakae, snailfish: a comprehensive survey of snailfish specific genes.</title>
        <authorList>
            <person name="Kim W."/>
            <person name="Song I."/>
            <person name="Jeong J.-H."/>
            <person name="Kim D."/>
            <person name="Kim S."/>
            <person name="Ryu S."/>
            <person name="Song J.Y."/>
            <person name="Lee S.K."/>
        </authorList>
    </citation>
    <scope>NUCLEOTIDE SEQUENCE [LARGE SCALE GENOMIC DNA]</scope>
    <source>
        <tissue evidence="1">Muscle</tissue>
    </source>
</reference>
<evidence type="ECO:0000313" key="2">
    <source>
        <dbReference type="Proteomes" id="UP000314294"/>
    </source>
</evidence>
<proteinExistence type="predicted"/>
<accession>A0A4Z2GKN8</accession>
<evidence type="ECO:0000313" key="1">
    <source>
        <dbReference type="EMBL" id="TNN53771.1"/>
    </source>
</evidence>
<protein>
    <submittedName>
        <fullName evidence="1">Uncharacterized protein</fullName>
    </submittedName>
</protein>
<dbReference type="AlphaFoldDB" id="A0A4Z2GKN8"/>
<name>A0A4Z2GKN8_9TELE</name>
<comment type="caution">
    <text evidence="1">The sequence shown here is derived from an EMBL/GenBank/DDBJ whole genome shotgun (WGS) entry which is preliminary data.</text>
</comment>
<keyword evidence="2" id="KW-1185">Reference proteome</keyword>
<sequence>MRIGCPPGALAPAGLAPSAPPSLASCLGACCAWSSWASSIVTAVCVAAVAAADDDDSPS</sequence>
<organism evidence="1 2">
    <name type="scientific">Liparis tanakae</name>
    <name type="common">Tanaka's snailfish</name>
    <dbReference type="NCBI Taxonomy" id="230148"/>
    <lineage>
        <taxon>Eukaryota</taxon>
        <taxon>Metazoa</taxon>
        <taxon>Chordata</taxon>
        <taxon>Craniata</taxon>
        <taxon>Vertebrata</taxon>
        <taxon>Euteleostomi</taxon>
        <taxon>Actinopterygii</taxon>
        <taxon>Neopterygii</taxon>
        <taxon>Teleostei</taxon>
        <taxon>Neoteleostei</taxon>
        <taxon>Acanthomorphata</taxon>
        <taxon>Eupercaria</taxon>
        <taxon>Perciformes</taxon>
        <taxon>Cottioidei</taxon>
        <taxon>Cottales</taxon>
        <taxon>Liparidae</taxon>
        <taxon>Liparis</taxon>
    </lineage>
</organism>